<comment type="similarity">
    <text evidence="3">Belongs to the complex I NDUFA1 subunit family.</text>
</comment>
<evidence type="ECO:0000256" key="4">
    <source>
        <dbReference type="ARBA" id="ARBA00011533"/>
    </source>
</evidence>
<dbReference type="Pfam" id="PF15879">
    <property type="entry name" value="MWFE"/>
    <property type="match status" value="1"/>
</dbReference>
<keyword evidence="10" id="KW-0249">Electron transport</keyword>
<evidence type="ECO:0000256" key="7">
    <source>
        <dbReference type="ARBA" id="ARBA00022660"/>
    </source>
</evidence>
<dbReference type="Proteomes" id="UP000694417">
    <property type="component" value="Unplaced"/>
</dbReference>
<name>A0A8D2GU62_UROPR</name>
<keyword evidence="11 16" id="KW-1133">Transmembrane helix</keyword>
<evidence type="ECO:0000256" key="9">
    <source>
        <dbReference type="ARBA" id="ARBA00022792"/>
    </source>
</evidence>
<reference evidence="17" key="1">
    <citation type="submission" date="2025-08" db="UniProtKB">
        <authorList>
            <consortium name="Ensembl"/>
        </authorList>
    </citation>
    <scope>IDENTIFICATION</scope>
</reference>
<evidence type="ECO:0000256" key="15">
    <source>
        <dbReference type="ARBA" id="ARBA00033255"/>
    </source>
</evidence>
<evidence type="ECO:0000256" key="8">
    <source>
        <dbReference type="ARBA" id="ARBA00022692"/>
    </source>
</evidence>
<evidence type="ECO:0000256" key="10">
    <source>
        <dbReference type="ARBA" id="ARBA00022982"/>
    </source>
</evidence>
<comment type="subcellular location">
    <subcellularLocation>
        <location evidence="2">Mitochondrion inner membrane</location>
        <topology evidence="2">Single-pass membrane protein</topology>
        <orientation evidence="2">Matrix side</orientation>
    </subcellularLocation>
</comment>
<feature type="transmembrane region" description="Helical" evidence="16">
    <location>
        <begin position="145"/>
        <end position="168"/>
    </location>
</feature>
<keyword evidence="12" id="KW-0496">Mitochondrion</keyword>
<keyword evidence="8 16" id="KW-0812">Transmembrane</keyword>
<evidence type="ECO:0000256" key="2">
    <source>
        <dbReference type="ARBA" id="ARBA00004298"/>
    </source>
</evidence>
<reference evidence="17" key="2">
    <citation type="submission" date="2025-09" db="UniProtKB">
        <authorList>
            <consortium name="Ensembl"/>
        </authorList>
    </citation>
    <scope>IDENTIFICATION</scope>
</reference>
<keyword evidence="13 16" id="KW-0472">Membrane</keyword>
<organism evidence="17 18">
    <name type="scientific">Urocitellus parryii</name>
    <name type="common">Arctic ground squirrel</name>
    <name type="synonym">Spermophilus parryii</name>
    <dbReference type="NCBI Taxonomy" id="9999"/>
    <lineage>
        <taxon>Eukaryota</taxon>
        <taxon>Metazoa</taxon>
        <taxon>Chordata</taxon>
        <taxon>Craniata</taxon>
        <taxon>Vertebrata</taxon>
        <taxon>Euteleostomi</taxon>
        <taxon>Mammalia</taxon>
        <taxon>Eutheria</taxon>
        <taxon>Euarchontoglires</taxon>
        <taxon>Glires</taxon>
        <taxon>Rodentia</taxon>
        <taxon>Sciuromorpha</taxon>
        <taxon>Sciuridae</taxon>
        <taxon>Xerinae</taxon>
        <taxon>Marmotini</taxon>
        <taxon>Urocitellus</taxon>
    </lineage>
</organism>
<evidence type="ECO:0000256" key="13">
    <source>
        <dbReference type="ARBA" id="ARBA00023136"/>
    </source>
</evidence>
<evidence type="ECO:0000256" key="16">
    <source>
        <dbReference type="SAM" id="Phobius"/>
    </source>
</evidence>
<dbReference type="InterPro" id="IPR017384">
    <property type="entry name" value="NADH_Ub_cplx-1_asu_su-1"/>
</dbReference>
<keyword evidence="6" id="KW-0813">Transport</keyword>
<dbReference type="Ensembl" id="ENSUPAT00010002155.1">
    <property type="protein sequence ID" value="ENSUPAP00010001843.1"/>
    <property type="gene ID" value="ENSUPAG00010001573.1"/>
</dbReference>
<keyword evidence="9" id="KW-0999">Mitochondrion inner membrane</keyword>
<evidence type="ECO:0000256" key="11">
    <source>
        <dbReference type="ARBA" id="ARBA00022989"/>
    </source>
</evidence>
<dbReference type="PANTHER" id="PTHR17098:SF2">
    <property type="entry name" value="NADH DEHYDROGENASE [UBIQUINONE] 1 ALPHA SUBCOMPLEX SUBUNIT 1"/>
    <property type="match status" value="1"/>
</dbReference>
<evidence type="ECO:0000256" key="5">
    <source>
        <dbReference type="ARBA" id="ARBA00016392"/>
    </source>
</evidence>
<evidence type="ECO:0000256" key="12">
    <source>
        <dbReference type="ARBA" id="ARBA00023128"/>
    </source>
</evidence>
<accession>A0A8D2GU62</accession>
<evidence type="ECO:0000256" key="1">
    <source>
        <dbReference type="ARBA" id="ARBA00003195"/>
    </source>
</evidence>
<keyword evidence="18" id="KW-1185">Reference proteome</keyword>
<comment type="subunit">
    <text evidence="4">Complex I is composed of 45 different subunits.</text>
</comment>
<evidence type="ECO:0000256" key="6">
    <source>
        <dbReference type="ARBA" id="ARBA00022448"/>
    </source>
</evidence>
<dbReference type="AlphaFoldDB" id="A0A8D2GU62"/>
<proteinExistence type="inferred from homology"/>
<dbReference type="GO" id="GO:0005743">
    <property type="term" value="C:mitochondrial inner membrane"/>
    <property type="evidence" value="ECO:0007669"/>
    <property type="project" value="UniProtKB-SubCell"/>
</dbReference>
<evidence type="ECO:0000313" key="17">
    <source>
        <dbReference type="Ensembl" id="ENSUPAP00010001843.1"/>
    </source>
</evidence>
<evidence type="ECO:0000256" key="14">
    <source>
        <dbReference type="ARBA" id="ARBA00029847"/>
    </source>
</evidence>
<feature type="transmembrane region" description="Helical" evidence="16">
    <location>
        <begin position="30"/>
        <end position="58"/>
    </location>
</feature>
<evidence type="ECO:0000256" key="3">
    <source>
        <dbReference type="ARBA" id="ARBA00009960"/>
    </source>
</evidence>
<sequence length="212" mass="23694">LIDGCRPHILWPHWFRRASGLVDHAETLRLILLLIITTQVAVGRLLFTTAAGLLYHWIVGHTLLFRSDHSVAFVTAAAAAFPGLRVADPAFSPACCPFPHWLFEEEGAHLVGRLSWRKLLCHFRVPSSKTAVAGGLHGVLHVTERLTLCGLGIMGACLLIPGVATVYIHRFTNGGKEKRVAHFHYQWSLMERDRRISGVNRYYKSKGLENID</sequence>
<dbReference type="GeneTree" id="ENSGT00390000007560"/>
<comment type="function">
    <text evidence="1">Accessory subunit of the mitochondrial membrane respiratory chain NADH dehydrogenase (Complex I), that is believed not to be involved in catalysis. Complex I functions in the transfer of electrons from NADH to the respiratory chain. The immediate electron acceptor for the enzyme is believed to be ubiquinone.</text>
</comment>
<evidence type="ECO:0000313" key="18">
    <source>
        <dbReference type="Proteomes" id="UP000694417"/>
    </source>
</evidence>
<protein>
    <recommendedName>
        <fullName evidence="5">NADH dehydrogenase [ubiquinone] 1 alpha subcomplex subunit 1</fullName>
    </recommendedName>
    <alternativeName>
        <fullName evidence="15">Complex I-MWFE</fullName>
    </alternativeName>
    <alternativeName>
        <fullName evidence="14">NADH-ubiquinone oxidoreductase MWFE subunit</fullName>
    </alternativeName>
</protein>
<dbReference type="PANTHER" id="PTHR17098">
    <property type="entry name" value="NADH-UBIQUINONE OXIDOREDUCTASE MWFE SUBUNIT"/>
    <property type="match status" value="1"/>
</dbReference>
<keyword evidence="7" id="KW-0679">Respiratory chain</keyword>